<feature type="transmembrane region" description="Helical" evidence="12">
    <location>
        <begin position="6"/>
        <end position="26"/>
    </location>
</feature>
<dbReference type="EMBL" id="ACKS01000077">
    <property type="protein sequence ID" value="EFA43583.1"/>
    <property type="molecule type" value="Genomic_DNA"/>
</dbReference>
<feature type="binding site" evidence="10">
    <location>
        <position position="151"/>
    </location>
    <ligand>
        <name>[4Fe-4S] cluster</name>
        <dbReference type="ChEBI" id="CHEBI:49883"/>
        <label>2</label>
    </ligand>
</feature>
<evidence type="ECO:0000259" key="13">
    <source>
        <dbReference type="PROSITE" id="PS51379"/>
    </source>
</evidence>
<feature type="domain" description="4Fe-4S ferredoxin-type" evidence="13">
    <location>
        <begin position="167"/>
        <end position="196"/>
    </location>
</feature>
<evidence type="ECO:0000313" key="16">
    <source>
        <dbReference type="Proteomes" id="UP000003160"/>
    </source>
</evidence>
<dbReference type="HOGENOM" id="CLU_053470_0_0_10"/>
<proteinExistence type="inferred from homology"/>
<name>D1PYB8_9BACT</name>
<dbReference type="eggNOG" id="COG1148">
    <property type="taxonomic scope" value="Bacteria"/>
</dbReference>
<comment type="similarity">
    <text evidence="10">Belongs to the 4Fe4S bacterial-type ferredoxin family. RnfB subfamily.</text>
</comment>
<dbReference type="SUPFAM" id="SSF54862">
    <property type="entry name" value="4Fe-4S ferredoxins"/>
    <property type="match status" value="2"/>
</dbReference>
<keyword evidence="7 10" id="KW-0408">Iron</keyword>
<dbReference type="PROSITE" id="PS51656">
    <property type="entry name" value="4FE4S"/>
    <property type="match status" value="1"/>
</dbReference>
<dbReference type="EC" id="7.-.-.-" evidence="10"/>
<feature type="region of interest" description="Hydrophobic" evidence="10">
    <location>
        <begin position="1"/>
        <end position="26"/>
    </location>
</feature>
<comment type="subcellular location">
    <subcellularLocation>
        <location evidence="10">Cell membrane</location>
    </subcellularLocation>
</comment>
<dbReference type="NCBIfam" id="TIGR01944">
    <property type="entry name" value="rnfB"/>
    <property type="match status" value="1"/>
</dbReference>
<feature type="binding site" evidence="10">
    <location>
        <position position="52"/>
    </location>
    <ligand>
        <name>[4Fe-4S] cluster</name>
        <dbReference type="ChEBI" id="CHEBI:49883"/>
        <label>1</label>
    </ligand>
</feature>
<keyword evidence="2 10" id="KW-0004">4Fe-4S</keyword>
<dbReference type="OrthoDB" id="9789936at2"/>
<feature type="binding site" evidence="10">
    <location>
        <position position="57"/>
    </location>
    <ligand>
        <name>[4Fe-4S] cluster</name>
        <dbReference type="ChEBI" id="CHEBI:49883"/>
        <label>1</label>
    </ligand>
</feature>
<dbReference type="InterPro" id="IPR007202">
    <property type="entry name" value="4Fe-4S_dom"/>
</dbReference>
<feature type="domain" description="4Fe-4S ferredoxin-type" evidence="13">
    <location>
        <begin position="145"/>
        <end position="165"/>
    </location>
</feature>
<comment type="function">
    <text evidence="10">Part of a membrane-bound complex that couples electron transfer with translocation of ions across the membrane.</text>
</comment>
<evidence type="ECO:0000256" key="8">
    <source>
        <dbReference type="ARBA" id="ARBA00023014"/>
    </source>
</evidence>
<evidence type="ECO:0000256" key="12">
    <source>
        <dbReference type="SAM" id="Phobius"/>
    </source>
</evidence>
<feature type="binding site" evidence="10">
    <location>
        <position position="141"/>
    </location>
    <ligand>
        <name>[4Fe-4S] cluster</name>
        <dbReference type="ChEBI" id="CHEBI:49883"/>
        <label>2</label>
    </ligand>
</feature>
<dbReference type="GO" id="GO:0046872">
    <property type="term" value="F:metal ion binding"/>
    <property type="evidence" value="ECO:0007669"/>
    <property type="project" value="UniProtKB-KW"/>
</dbReference>
<feature type="binding site" evidence="10">
    <location>
        <position position="179"/>
    </location>
    <ligand>
        <name>[4Fe-4S] cluster</name>
        <dbReference type="ChEBI" id="CHEBI:49883"/>
        <label>3</label>
    </ligand>
</feature>
<evidence type="ECO:0000256" key="6">
    <source>
        <dbReference type="ARBA" id="ARBA00022982"/>
    </source>
</evidence>
<dbReference type="InterPro" id="IPR017896">
    <property type="entry name" value="4Fe4S_Fe-S-bd"/>
</dbReference>
<feature type="binding site" evidence="10">
    <location>
        <position position="78"/>
    </location>
    <ligand>
        <name>[4Fe-4S] cluster</name>
        <dbReference type="ChEBI" id="CHEBI:49883"/>
        <label>1</label>
    </ligand>
</feature>
<feature type="binding site" evidence="10">
    <location>
        <position position="49"/>
    </location>
    <ligand>
        <name>[4Fe-4S] cluster</name>
        <dbReference type="ChEBI" id="CHEBI:49883"/>
        <label>1</label>
    </ligand>
</feature>
<dbReference type="RefSeq" id="WP_007174056.1">
    <property type="nucleotide sequence ID" value="NZ_GG704781.1"/>
</dbReference>
<dbReference type="Gene3D" id="1.10.15.40">
    <property type="entry name" value="Electron transport complex subunit B, putative Fe-S cluster"/>
    <property type="match status" value="1"/>
</dbReference>
<dbReference type="InterPro" id="IPR017900">
    <property type="entry name" value="4Fe4S_Fe_S_CS"/>
</dbReference>
<feature type="domain" description="4Fe-4S" evidence="14">
    <location>
        <begin position="32"/>
        <end position="95"/>
    </location>
</feature>
<keyword evidence="4 10" id="KW-0677">Repeat</keyword>
<dbReference type="Proteomes" id="UP000003160">
    <property type="component" value="Unassembled WGS sequence"/>
</dbReference>
<evidence type="ECO:0000313" key="15">
    <source>
        <dbReference type="EMBL" id="EFA43583.1"/>
    </source>
</evidence>
<dbReference type="CDD" id="cd10549">
    <property type="entry name" value="MtMvhB_like"/>
    <property type="match status" value="1"/>
</dbReference>
<keyword evidence="12" id="KW-0812">Transmembrane</keyword>
<dbReference type="Pfam" id="PF12838">
    <property type="entry name" value="Fer4_7"/>
    <property type="match status" value="2"/>
</dbReference>
<dbReference type="PANTHER" id="PTHR43560:SF1">
    <property type="entry name" value="ION-TRANSLOCATING OXIDOREDUCTASE COMPLEX SUBUNIT B"/>
    <property type="match status" value="1"/>
</dbReference>
<feature type="domain" description="4Fe-4S ferredoxin-type" evidence="13">
    <location>
        <begin position="244"/>
        <end position="273"/>
    </location>
</feature>
<reference evidence="15 16" key="1">
    <citation type="submission" date="2009-10" db="EMBL/GenBank/DDBJ databases">
        <authorList>
            <person name="Qin X."/>
            <person name="Bachman B."/>
            <person name="Battles P."/>
            <person name="Bell A."/>
            <person name="Bess C."/>
            <person name="Bickham C."/>
            <person name="Chaboub L."/>
            <person name="Chen D."/>
            <person name="Coyle M."/>
            <person name="Deiros D.R."/>
            <person name="Dinh H."/>
            <person name="Forbes L."/>
            <person name="Fowler G."/>
            <person name="Francisco L."/>
            <person name="Fu Q."/>
            <person name="Gubbala S."/>
            <person name="Hale W."/>
            <person name="Han Y."/>
            <person name="Hemphill L."/>
            <person name="Highlander S.K."/>
            <person name="Hirani K."/>
            <person name="Hogues M."/>
            <person name="Jackson L."/>
            <person name="Jakkamsetti A."/>
            <person name="Javaid M."/>
            <person name="Jiang H."/>
            <person name="Korchina V."/>
            <person name="Kovar C."/>
            <person name="Lara F."/>
            <person name="Lee S."/>
            <person name="Mata R."/>
            <person name="Mathew T."/>
            <person name="Moen C."/>
            <person name="Morales K."/>
            <person name="Munidasa M."/>
            <person name="Nazareth L."/>
            <person name="Ngo R."/>
            <person name="Nguyen L."/>
            <person name="Okwuonu G."/>
            <person name="Ongeri F."/>
            <person name="Patil S."/>
            <person name="Petrosino J."/>
            <person name="Pham C."/>
            <person name="Pham P."/>
            <person name="Pu L.-L."/>
            <person name="Puazo M."/>
            <person name="Raj R."/>
            <person name="Reid J."/>
            <person name="Rouhana J."/>
            <person name="Saada N."/>
            <person name="Shang Y."/>
            <person name="Simmons D."/>
            <person name="Thornton R."/>
            <person name="Warren J."/>
            <person name="Weissenberger G."/>
            <person name="Zhang J."/>
            <person name="Zhang L."/>
            <person name="Zhou C."/>
            <person name="Zhu D."/>
            <person name="Muzny D."/>
            <person name="Worley K."/>
            <person name="Gibbs R."/>
        </authorList>
    </citation>
    <scope>NUCLEOTIDE SEQUENCE [LARGE SCALE GENOMIC DNA]</scope>
    <source>
        <strain evidence="15 16">DSM 17361</strain>
    </source>
</reference>
<keyword evidence="12" id="KW-1133">Transmembrane helix</keyword>
<comment type="cofactor">
    <cofactor evidence="10">
        <name>[4Fe-4S] cluster</name>
        <dbReference type="ChEBI" id="CHEBI:49883"/>
    </cofactor>
    <text evidence="10">Binds 3 [4Fe-4S] clusters.</text>
</comment>
<sequence>MDFIFNAVMVLGAIALIAAFVLFFVSKKFAVIEDPRVGQVQEALPGANCGGCGYPGCSGFAEALVKGADSGSIDGLFCPVGGREVMTRVANLLDMAIANSEPMVAVVRCNGTCENRPRIAVYDGLRTCAAMHSTSTGETGCGFGCLGCGDCVSACQFDAIHMNPETGLPEVVDDLCTSCGACVKACPRHIIELRKKGPKNRRIYVQCVNMDKGAVARKACQVACIGCGKCLKACRFDAINIENNLSYIDYSKCKLCTKCVDECPTNAIAMVNFPVRKPKSTKQVPHTEKAVTPPAEQSAPKAYVEENKEKVKS</sequence>
<feature type="binding site" evidence="10">
    <location>
        <position position="155"/>
    </location>
    <ligand>
        <name>[4Fe-4S] cluster</name>
        <dbReference type="ChEBI" id="CHEBI:49883"/>
        <label>3</label>
    </ligand>
</feature>
<dbReference type="GO" id="GO:0051539">
    <property type="term" value="F:4 iron, 4 sulfur cluster binding"/>
    <property type="evidence" value="ECO:0007669"/>
    <property type="project" value="UniProtKB-UniRule"/>
</dbReference>
<evidence type="ECO:0000256" key="4">
    <source>
        <dbReference type="ARBA" id="ARBA00022737"/>
    </source>
</evidence>
<protein>
    <recommendedName>
        <fullName evidence="10">Ion-translocating oxidoreductase complex subunit B</fullName>
        <ecNumber evidence="10">7.-.-.-</ecNumber>
    </recommendedName>
    <alternativeName>
        <fullName evidence="10">Rnf electron transport complex subunit B</fullName>
    </alternativeName>
</protein>
<dbReference type="PANTHER" id="PTHR43560">
    <property type="entry name" value="ION-TRANSLOCATING OXIDOREDUCTASE COMPLEX SUBUNIT B"/>
    <property type="match status" value="1"/>
</dbReference>
<dbReference type="Pfam" id="PF04060">
    <property type="entry name" value="FeS"/>
    <property type="match status" value="1"/>
</dbReference>
<feature type="binding site" evidence="10">
    <location>
        <position position="176"/>
    </location>
    <ligand>
        <name>[4Fe-4S] cluster</name>
        <dbReference type="ChEBI" id="CHEBI:49883"/>
        <label>3</label>
    </ligand>
</feature>
<keyword evidence="3 10" id="KW-0479">Metal-binding</keyword>
<keyword evidence="1 10" id="KW-0813">Transport</keyword>
<dbReference type="GO" id="GO:0005886">
    <property type="term" value="C:plasma membrane"/>
    <property type="evidence" value="ECO:0007669"/>
    <property type="project" value="UniProtKB-SubCell"/>
</dbReference>
<evidence type="ECO:0000256" key="9">
    <source>
        <dbReference type="ARBA" id="ARBA00023136"/>
    </source>
</evidence>
<evidence type="ECO:0000256" key="5">
    <source>
        <dbReference type="ARBA" id="ARBA00022967"/>
    </source>
</evidence>
<dbReference type="NCBIfam" id="NF005504">
    <property type="entry name" value="PRK07118.1-3"/>
    <property type="match status" value="1"/>
</dbReference>
<feature type="binding site" evidence="10">
    <location>
        <position position="182"/>
    </location>
    <ligand>
        <name>[4Fe-4S] cluster</name>
        <dbReference type="ChEBI" id="CHEBI:49883"/>
        <label>3</label>
    </ligand>
</feature>
<feature type="binding site" evidence="10">
    <location>
        <position position="145"/>
    </location>
    <ligand>
        <name>[4Fe-4S] cluster</name>
        <dbReference type="ChEBI" id="CHEBI:49883"/>
        <label>2</label>
    </ligand>
</feature>
<organism evidence="15 16">
    <name type="scientific">Hallella bergensis DSM 17361</name>
    <dbReference type="NCBI Taxonomy" id="585502"/>
    <lineage>
        <taxon>Bacteria</taxon>
        <taxon>Pseudomonadati</taxon>
        <taxon>Bacteroidota</taxon>
        <taxon>Bacteroidia</taxon>
        <taxon>Bacteroidales</taxon>
        <taxon>Prevotellaceae</taxon>
        <taxon>Hallella</taxon>
    </lineage>
</organism>
<evidence type="ECO:0000259" key="14">
    <source>
        <dbReference type="PROSITE" id="PS51656"/>
    </source>
</evidence>
<feature type="domain" description="4Fe-4S ferredoxin-type" evidence="13">
    <location>
        <begin position="213"/>
        <end position="243"/>
    </location>
</feature>
<evidence type="ECO:0000256" key="2">
    <source>
        <dbReference type="ARBA" id="ARBA00022485"/>
    </source>
</evidence>
<dbReference type="eggNOG" id="COG2878">
    <property type="taxonomic scope" value="Bacteria"/>
</dbReference>
<keyword evidence="6 10" id="KW-0249">Electron transport</keyword>
<feature type="binding site" evidence="10">
    <location>
        <position position="148"/>
    </location>
    <ligand>
        <name>[4Fe-4S] cluster</name>
        <dbReference type="ChEBI" id="CHEBI:49883"/>
        <label>2</label>
    </ligand>
</feature>
<dbReference type="PROSITE" id="PS00198">
    <property type="entry name" value="4FE4S_FER_1"/>
    <property type="match status" value="2"/>
</dbReference>
<evidence type="ECO:0000256" key="11">
    <source>
        <dbReference type="SAM" id="MobiDB-lite"/>
    </source>
</evidence>
<dbReference type="InterPro" id="IPR050395">
    <property type="entry name" value="4Fe4S_Ferredoxin_RnfB"/>
</dbReference>
<comment type="caution">
    <text evidence="15">The sequence shown here is derived from an EMBL/GenBank/DDBJ whole genome shotgun (WGS) entry which is preliminary data.</text>
</comment>
<dbReference type="GO" id="GO:0009055">
    <property type="term" value="F:electron transfer activity"/>
    <property type="evidence" value="ECO:0007669"/>
    <property type="project" value="InterPro"/>
</dbReference>
<keyword evidence="5 10" id="KW-1278">Translocase</keyword>
<feature type="compositionally biased region" description="Basic and acidic residues" evidence="11">
    <location>
        <begin position="303"/>
        <end position="313"/>
    </location>
</feature>
<dbReference type="HAMAP" id="MF_00463">
    <property type="entry name" value="RsxB_RnfB"/>
    <property type="match status" value="1"/>
</dbReference>
<keyword evidence="9 10" id="KW-0472">Membrane</keyword>
<accession>D1PYB8</accession>
<dbReference type="InterPro" id="IPR010207">
    <property type="entry name" value="Elect_transpt_cplx_RnfB/RsxB"/>
</dbReference>
<dbReference type="PROSITE" id="PS51379">
    <property type="entry name" value="4FE4S_FER_2"/>
    <property type="match status" value="4"/>
</dbReference>
<comment type="subunit">
    <text evidence="10">The complex is composed of six subunits: RnfA, RnfB, RnfC, RnfD, RnfE and RnfG.</text>
</comment>
<evidence type="ECO:0000256" key="1">
    <source>
        <dbReference type="ARBA" id="ARBA00022448"/>
    </source>
</evidence>
<evidence type="ECO:0000256" key="7">
    <source>
        <dbReference type="ARBA" id="ARBA00023004"/>
    </source>
</evidence>
<evidence type="ECO:0000256" key="10">
    <source>
        <dbReference type="HAMAP-Rule" id="MF_00463"/>
    </source>
</evidence>
<gene>
    <name evidence="10 15" type="primary">rnfB</name>
    <name evidence="15" type="ORF">HMPREF0645_1953</name>
</gene>
<dbReference type="AlphaFoldDB" id="D1PYB8"/>
<keyword evidence="16" id="KW-1185">Reference proteome</keyword>
<dbReference type="Gene3D" id="3.30.70.20">
    <property type="match status" value="3"/>
</dbReference>
<feature type="binding site" evidence="10">
    <location>
        <position position="186"/>
    </location>
    <ligand>
        <name>[4Fe-4S] cluster</name>
        <dbReference type="ChEBI" id="CHEBI:49883"/>
        <label>2</label>
    </ligand>
</feature>
<dbReference type="GO" id="GO:0022900">
    <property type="term" value="P:electron transport chain"/>
    <property type="evidence" value="ECO:0007669"/>
    <property type="project" value="UniProtKB-UniRule"/>
</dbReference>
<feature type="region of interest" description="Disordered" evidence="11">
    <location>
        <begin position="278"/>
        <end position="313"/>
    </location>
</feature>
<evidence type="ECO:0000256" key="3">
    <source>
        <dbReference type="ARBA" id="ARBA00022723"/>
    </source>
</evidence>
<keyword evidence="8 10" id="KW-0411">Iron-sulfur</keyword>
<keyword evidence="10" id="KW-1003">Cell membrane</keyword>